<accession>A0A0V1LYA4</accession>
<name>A0A0V1LYA4_9BILA</name>
<organism evidence="1 2">
    <name type="scientific">Trichinella papuae</name>
    <dbReference type="NCBI Taxonomy" id="268474"/>
    <lineage>
        <taxon>Eukaryota</taxon>
        <taxon>Metazoa</taxon>
        <taxon>Ecdysozoa</taxon>
        <taxon>Nematoda</taxon>
        <taxon>Enoplea</taxon>
        <taxon>Dorylaimia</taxon>
        <taxon>Trichinellida</taxon>
        <taxon>Trichinellidae</taxon>
        <taxon>Trichinella</taxon>
    </lineage>
</organism>
<dbReference type="Proteomes" id="UP000054843">
    <property type="component" value="Unassembled WGS sequence"/>
</dbReference>
<reference evidence="1 2" key="1">
    <citation type="submission" date="2015-01" db="EMBL/GenBank/DDBJ databases">
        <title>Evolution of Trichinella species and genotypes.</title>
        <authorList>
            <person name="Korhonen P.K."/>
            <person name="Edoardo P."/>
            <person name="Giuseppe L.R."/>
            <person name="Gasser R.B."/>
        </authorList>
    </citation>
    <scope>NUCLEOTIDE SEQUENCE [LARGE SCALE GENOMIC DNA]</scope>
    <source>
        <strain evidence="1">ISS1980</strain>
    </source>
</reference>
<comment type="caution">
    <text evidence="1">The sequence shown here is derived from an EMBL/GenBank/DDBJ whole genome shotgun (WGS) entry which is preliminary data.</text>
</comment>
<evidence type="ECO:0000313" key="2">
    <source>
        <dbReference type="Proteomes" id="UP000054843"/>
    </source>
</evidence>
<gene>
    <name evidence="1" type="ORF">T10_12499</name>
</gene>
<feature type="non-terminal residue" evidence="1">
    <location>
        <position position="46"/>
    </location>
</feature>
<protein>
    <submittedName>
        <fullName evidence="1">Uncharacterized protein</fullName>
    </submittedName>
</protein>
<sequence length="46" mass="5274">MNVFIGLLSVAGIFHENHQYPGNYGVSVLLQEEVDICLVHLNYWLK</sequence>
<dbReference type="AlphaFoldDB" id="A0A0V1LYA4"/>
<keyword evidence="2" id="KW-1185">Reference proteome</keyword>
<dbReference type="EMBL" id="JYDO01001158">
    <property type="protein sequence ID" value="KRZ64380.1"/>
    <property type="molecule type" value="Genomic_DNA"/>
</dbReference>
<evidence type="ECO:0000313" key="1">
    <source>
        <dbReference type="EMBL" id="KRZ64380.1"/>
    </source>
</evidence>
<proteinExistence type="predicted"/>